<evidence type="ECO:0000256" key="1">
    <source>
        <dbReference type="ARBA" id="ARBA00022679"/>
    </source>
</evidence>
<dbReference type="PANTHER" id="PTHR43861:SF3">
    <property type="entry name" value="PUTATIVE (AFU_ORTHOLOGUE AFUA_2G14390)-RELATED"/>
    <property type="match status" value="1"/>
</dbReference>
<feature type="region of interest" description="Disordered" evidence="2">
    <location>
        <begin position="239"/>
        <end position="262"/>
    </location>
</feature>
<dbReference type="InterPro" id="IPR029063">
    <property type="entry name" value="SAM-dependent_MTases_sf"/>
</dbReference>
<feature type="compositionally biased region" description="Polar residues" evidence="2">
    <location>
        <begin position="363"/>
        <end position="375"/>
    </location>
</feature>
<feature type="region of interest" description="Disordered" evidence="2">
    <location>
        <begin position="761"/>
        <end position="791"/>
    </location>
</feature>
<dbReference type="InterPro" id="IPR042201">
    <property type="entry name" value="FH2_Formin_sf"/>
</dbReference>
<feature type="compositionally biased region" description="Low complexity" evidence="2">
    <location>
        <begin position="868"/>
        <end position="895"/>
    </location>
</feature>
<dbReference type="SUPFAM" id="SSF53335">
    <property type="entry name" value="S-adenosyl-L-methionine-dependent methyltransferases"/>
    <property type="match status" value="1"/>
</dbReference>
<dbReference type="SUPFAM" id="SSF101447">
    <property type="entry name" value="Formin homology 2 domain (FH2 domain)"/>
    <property type="match status" value="1"/>
</dbReference>
<dbReference type="Pfam" id="PF13489">
    <property type="entry name" value="Methyltransf_23"/>
    <property type="match status" value="1"/>
</dbReference>
<dbReference type="Gene3D" id="3.40.50.150">
    <property type="entry name" value="Vaccinia Virus protein VP39"/>
    <property type="match status" value="1"/>
</dbReference>
<dbReference type="Gene3D" id="1.20.58.2220">
    <property type="entry name" value="Formin, FH2 domain"/>
    <property type="match status" value="1"/>
</dbReference>
<comment type="caution">
    <text evidence="4">The sequence shown here is derived from an EMBL/GenBank/DDBJ whole genome shotgun (WGS) entry which is preliminary data.</text>
</comment>
<evidence type="ECO:0000256" key="2">
    <source>
        <dbReference type="SAM" id="MobiDB-lite"/>
    </source>
</evidence>
<gene>
    <name evidence="4" type="ORF">SNEC2469_LOCUS23753</name>
</gene>
<dbReference type="EMBL" id="CAJNJA010044697">
    <property type="protein sequence ID" value="CAE7803837.1"/>
    <property type="molecule type" value="Genomic_DNA"/>
</dbReference>
<protein>
    <recommendedName>
        <fullName evidence="3">FH2 domain-containing protein</fullName>
    </recommendedName>
</protein>
<dbReference type="OrthoDB" id="3647at2759"/>
<accession>A0A812YZ90</accession>
<dbReference type="GO" id="GO:0016740">
    <property type="term" value="F:transferase activity"/>
    <property type="evidence" value="ECO:0007669"/>
    <property type="project" value="UniProtKB-KW"/>
</dbReference>
<feature type="region of interest" description="Disordered" evidence="2">
    <location>
        <begin position="817"/>
        <end position="949"/>
    </location>
</feature>
<proteinExistence type="predicted"/>
<dbReference type="Proteomes" id="UP000601435">
    <property type="component" value="Unassembled WGS sequence"/>
</dbReference>
<feature type="domain" description="FH2" evidence="3">
    <location>
        <begin position="320"/>
        <end position="741"/>
    </location>
</feature>
<feature type="region of interest" description="Disordered" evidence="2">
    <location>
        <begin position="338"/>
        <end position="386"/>
    </location>
</feature>
<dbReference type="PANTHER" id="PTHR43861">
    <property type="entry name" value="TRANS-ACONITATE 2-METHYLTRANSFERASE-RELATED"/>
    <property type="match status" value="1"/>
</dbReference>
<sequence length="963" mass="105254">MGLQHLAAVARRTCWKQAKQLAHACERGNSSFDARATSWDTPEKLQRVAWVGDQIRRRPWFRKGHEAMGKCLDFGSGTGLLSFELKESWSHVTGLDASSGMLKVMQEKIEIAGLSSKMVATEGPLNVLGSFDTIVSLLCIHHIRDCETQLRELATHLSPSGRLVVIDFEANARLFHKRSETRGDHYEHDGLEADALHGWLTSAGLQNVEVHRAPFEKARAEGWEDAGRKETFQMLIASGSRAKARGPPPPKAKANAPAPGPVPKFGALPPRSNGLVNINWKKLSALTDADYELNSDTFLSAIAPASMPELPPLRPGSAFEGTDVECMDDAQVQYWFRARPHPSQRPLRSTPSSSSSVRSVSTEGQTTSSVSSTGPGRTPAVPGLPKQKLLILDERTTRSAGLFLARQRIQTRSSQGQSMTPEDICKSILQCTVSQDEDGLQSLLDAVESNFEAGNPVASFVEAEGVDALSRCEAEQEHRLMHQVCGIAGVSQRLRCLQIESSWDRDAAKCQKHLEVLQSGLEALSTRKEALQSFFRQVMKIGNQLNEAAGGVRASHGFRLQSLDSTLQTRSPLRPQLSLLHLALAQMPLRQVNSLCEGLRATDALRAQGLLGKSAGVQERCRELIAQRAALRELGVQVPSALSEDDVFQEHLKEFLDSRRDKASRLAELCLEVFRSYWELAVFLGDPDAVFPPPSKDSDESQDIFLFFHGFIEVLERARVEIARMRLREEIEASHEGGQEAAARVVEKAALESGLPASMVRRTLPLPERETKADSVLMTPPTSPSRGVRHVASPCRALKGVSPKTASARAVHRLKKLSCSPEADAQSDVSDWEPSPNEKPKPEPEPSQGVCVVPRRRRVLPERPLPSTPSSSSRASHASPSASSRVSSPRVDASPAQRSPSSEGYSGRPNGAGAWADPFGPEPSATGELITTPRDSDDAARRRTFPTGGAAARQFSHEFFFEI</sequence>
<keyword evidence="5" id="KW-1185">Reference proteome</keyword>
<evidence type="ECO:0000313" key="4">
    <source>
        <dbReference type="EMBL" id="CAE7803837.1"/>
    </source>
</evidence>
<keyword evidence="1" id="KW-0808">Transferase</keyword>
<reference evidence="4" key="1">
    <citation type="submission" date="2021-02" db="EMBL/GenBank/DDBJ databases">
        <authorList>
            <person name="Dougan E. K."/>
            <person name="Rhodes N."/>
            <person name="Thang M."/>
            <person name="Chan C."/>
        </authorList>
    </citation>
    <scope>NUCLEOTIDE SEQUENCE</scope>
</reference>
<evidence type="ECO:0000259" key="3">
    <source>
        <dbReference type="PROSITE" id="PS51444"/>
    </source>
</evidence>
<dbReference type="SMART" id="SM00498">
    <property type="entry name" value="FH2"/>
    <property type="match status" value="1"/>
</dbReference>
<dbReference type="InterPro" id="IPR015425">
    <property type="entry name" value="FH2_Formin"/>
</dbReference>
<dbReference type="AlphaFoldDB" id="A0A812YZ90"/>
<dbReference type="CDD" id="cd02440">
    <property type="entry name" value="AdoMet_MTases"/>
    <property type="match status" value="1"/>
</dbReference>
<dbReference type="Pfam" id="PF02181">
    <property type="entry name" value="FH2"/>
    <property type="match status" value="1"/>
</dbReference>
<name>A0A812YZ90_9DINO</name>
<feature type="compositionally biased region" description="Low complexity" evidence="2">
    <location>
        <begin position="344"/>
        <end position="362"/>
    </location>
</feature>
<evidence type="ECO:0000313" key="5">
    <source>
        <dbReference type="Proteomes" id="UP000601435"/>
    </source>
</evidence>
<organism evidence="4 5">
    <name type="scientific">Symbiodinium necroappetens</name>
    <dbReference type="NCBI Taxonomy" id="1628268"/>
    <lineage>
        <taxon>Eukaryota</taxon>
        <taxon>Sar</taxon>
        <taxon>Alveolata</taxon>
        <taxon>Dinophyceae</taxon>
        <taxon>Suessiales</taxon>
        <taxon>Symbiodiniaceae</taxon>
        <taxon>Symbiodinium</taxon>
    </lineage>
</organism>
<dbReference type="PROSITE" id="PS51444">
    <property type="entry name" value="FH2"/>
    <property type="match status" value="1"/>
</dbReference>